<comment type="caution">
    <text evidence="1">The sequence shown here is derived from an EMBL/GenBank/DDBJ whole genome shotgun (WGS) entry which is preliminary data.</text>
</comment>
<protein>
    <recommendedName>
        <fullName evidence="3">DUF4907 domain-containing protein</fullName>
    </recommendedName>
</protein>
<sequence length="106" mass="12200">MKVRMMMIKRFGKFLIILGFFMVGCKKKTGDFEIKITQQDGGYGYQIIKQKRILINQPYIPAINKQLPFKNSTEAHKTADLVVSKIGKLSLPRVSLQELDSMKITY</sequence>
<dbReference type="STRING" id="363331.RM51_07415"/>
<evidence type="ECO:0000313" key="1">
    <source>
        <dbReference type="EMBL" id="KIC63491.1"/>
    </source>
</evidence>
<proteinExistence type="predicted"/>
<dbReference type="EMBL" id="JWTA01000005">
    <property type="protein sequence ID" value="KIC63491.1"/>
    <property type="molecule type" value="Genomic_DNA"/>
</dbReference>
<evidence type="ECO:0000313" key="2">
    <source>
        <dbReference type="Proteomes" id="UP000031167"/>
    </source>
</evidence>
<reference evidence="1 2" key="1">
    <citation type="submission" date="2014-12" db="EMBL/GenBank/DDBJ databases">
        <title>Genome sequencing of Chryseobacterium taiwanense TPW19.</title>
        <authorList>
            <person name="Tan P.W."/>
            <person name="Chan K.-G."/>
        </authorList>
    </citation>
    <scope>NUCLEOTIDE SEQUENCE [LARGE SCALE GENOMIC DNA]</scope>
    <source>
        <strain evidence="1 2">TPW19</strain>
    </source>
</reference>
<dbReference type="InterPro" id="IPR032593">
    <property type="entry name" value="DUF4907"/>
</dbReference>
<dbReference type="Proteomes" id="UP000031167">
    <property type="component" value="Unassembled WGS sequence"/>
</dbReference>
<name>A0A0B4D9Y0_9FLAO</name>
<dbReference type="AlphaFoldDB" id="A0A0B4D9Y0"/>
<dbReference type="Pfam" id="PF16250">
    <property type="entry name" value="DUF4907"/>
    <property type="match status" value="1"/>
</dbReference>
<gene>
    <name evidence="1" type="ORF">RM51_07415</name>
</gene>
<organism evidence="1 2">
    <name type="scientific">Chryseobacterium taiwanense</name>
    <dbReference type="NCBI Taxonomy" id="363331"/>
    <lineage>
        <taxon>Bacteria</taxon>
        <taxon>Pseudomonadati</taxon>
        <taxon>Bacteroidota</taxon>
        <taxon>Flavobacteriia</taxon>
        <taxon>Flavobacteriales</taxon>
        <taxon>Weeksellaceae</taxon>
        <taxon>Chryseobacterium group</taxon>
        <taxon>Chryseobacterium</taxon>
    </lineage>
</organism>
<accession>A0A0B4D9Y0</accession>
<dbReference type="PROSITE" id="PS51257">
    <property type="entry name" value="PROKAR_LIPOPROTEIN"/>
    <property type="match status" value="1"/>
</dbReference>
<keyword evidence="2" id="KW-1185">Reference proteome</keyword>
<evidence type="ECO:0008006" key="3">
    <source>
        <dbReference type="Google" id="ProtNLM"/>
    </source>
</evidence>